<comment type="caution">
    <text evidence="16">The sequence shown here is derived from an EMBL/GenBank/DDBJ whole genome shotgun (WGS) entry which is preliminary data.</text>
</comment>
<comment type="PTM">
    <text evidence="14">Contains at least one intrachain disulfide bond essential for its enzymatic activity.</text>
</comment>
<comment type="function">
    <text evidence="11 14">Catalyzes xyloglucan endohydrolysis (XEH) and/or endotransglycosylation (XET). Cleaves and religates xyloglucan polymers, an essential constituent of the primary cell wall, and thereby participates in cell wall construction of growing tissues.</text>
</comment>
<feature type="active site" description="Nucleophile" evidence="12">
    <location>
        <position position="99"/>
    </location>
</feature>
<dbReference type="CDD" id="cd02176">
    <property type="entry name" value="GH16_XET"/>
    <property type="match status" value="1"/>
</dbReference>
<dbReference type="EC" id="2.4.1.207" evidence="14"/>
<comment type="similarity">
    <text evidence="14">Belongs to the glycosyl hydrolase 16 family.</text>
</comment>
<keyword evidence="9" id="KW-0464">Manganese</keyword>
<keyword evidence="6 14" id="KW-0378">Hydrolase</keyword>
<keyword evidence="2 14" id="KW-0052">Apoplast</keyword>
<feature type="glycosylation site" description="N-linked (GlcNAc...) asparagine" evidence="13">
    <location>
        <position position="107"/>
    </location>
</feature>
<dbReference type="InterPro" id="IPR000757">
    <property type="entry name" value="Beta-glucanase-like"/>
</dbReference>
<evidence type="ECO:0000256" key="5">
    <source>
        <dbReference type="ARBA" id="ARBA00022729"/>
    </source>
</evidence>
<evidence type="ECO:0000256" key="1">
    <source>
        <dbReference type="ARBA" id="ARBA00022512"/>
    </source>
</evidence>
<keyword evidence="3 14" id="KW-0964">Secreted</keyword>
<keyword evidence="4 14" id="KW-0808">Transferase</keyword>
<keyword evidence="7" id="KW-1015">Disulfide bond</keyword>
<dbReference type="InterPro" id="IPR013320">
    <property type="entry name" value="ConA-like_dom_sf"/>
</dbReference>
<reference evidence="16 17" key="1">
    <citation type="submission" date="2024-03" db="EMBL/GenBank/DDBJ databases">
        <authorList>
            <person name="Martinez-Hernandez J."/>
        </authorList>
    </citation>
    <scope>NUCLEOTIDE SEQUENCE [LARGE SCALE GENOMIC DNA]</scope>
</reference>
<dbReference type="PROSITE" id="PS51762">
    <property type="entry name" value="GH16_2"/>
    <property type="match status" value="1"/>
</dbReference>
<dbReference type="GO" id="GO:0010411">
    <property type="term" value="P:xyloglucan metabolic process"/>
    <property type="evidence" value="ECO:0007669"/>
    <property type="project" value="InterPro"/>
</dbReference>
<evidence type="ECO:0000313" key="16">
    <source>
        <dbReference type="EMBL" id="CAL0330922.1"/>
    </source>
</evidence>
<dbReference type="InterPro" id="IPR010713">
    <property type="entry name" value="XET_C"/>
</dbReference>
<dbReference type="GO" id="GO:0042546">
    <property type="term" value="P:cell wall biogenesis"/>
    <property type="evidence" value="ECO:0007669"/>
    <property type="project" value="InterPro"/>
</dbReference>
<dbReference type="Pfam" id="PF00722">
    <property type="entry name" value="Glyco_hydro_16"/>
    <property type="match status" value="1"/>
</dbReference>
<dbReference type="GO" id="GO:0004553">
    <property type="term" value="F:hydrolase activity, hydrolyzing O-glycosyl compounds"/>
    <property type="evidence" value="ECO:0007669"/>
    <property type="project" value="InterPro"/>
</dbReference>
<evidence type="ECO:0000256" key="6">
    <source>
        <dbReference type="ARBA" id="ARBA00022801"/>
    </source>
</evidence>
<dbReference type="GO" id="GO:0071555">
    <property type="term" value="P:cell wall organization"/>
    <property type="evidence" value="ECO:0007669"/>
    <property type="project" value="UniProtKB-KW"/>
</dbReference>
<evidence type="ECO:0000256" key="10">
    <source>
        <dbReference type="ARBA" id="ARBA00023295"/>
    </source>
</evidence>
<dbReference type="FunFam" id="2.60.120.200:FF:000025">
    <property type="entry name" value="Xyloglucan endotransglucosylase/hydrolase"/>
    <property type="match status" value="1"/>
</dbReference>
<dbReference type="GO" id="GO:0048046">
    <property type="term" value="C:apoplast"/>
    <property type="evidence" value="ECO:0007669"/>
    <property type="project" value="UniProtKB-SubCell"/>
</dbReference>
<dbReference type="AlphaFoldDB" id="A0AAV1YA86"/>
<gene>
    <name evidence="16" type="ORF">LLUT_LOCUS31982</name>
</gene>
<dbReference type="GO" id="GO:0016762">
    <property type="term" value="F:xyloglucan:xyloglucosyl transferase activity"/>
    <property type="evidence" value="ECO:0007669"/>
    <property type="project" value="UniProtKB-EC"/>
</dbReference>
<keyword evidence="5" id="KW-0732">Signal</keyword>
<evidence type="ECO:0000256" key="4">
    <source>
        <dbReference type="ARBA" id="ARBA00022679"/>
    </source>
</evidence>
<proteinExistence type="inferred from homology"/>
<dbReference type="Proteomes" id="UP001497480">
    <property type="component" value="Unassembled WGS sequence"/>
</dbReference>
<accession>A0AAV1YA86</accession>
<dbReference type="PROSITE" id="PS01034">
    <property type="entry name" value="GH16_1"/>
    <property type="match status" value="1"/>
</dbReference>
<sequence length="289" mass="33140">MAKFEKMLVALFICAIVPNIMLVCANFSKSMYLTWGVQHASILGEDLNLVLDQTSGSAAQTKRSFLFGSIEMLIKLVPGNSAGTVTAYYLSSTGSQHDEIDFEFLGNITGQPYIVNTNIFTEGKGNREQQFYLWFDPTTDFHNYTIHWNPTQIVWYVDSLPIRVFLNYENDGIAYPNKQGMRTHISLWNADEWATRGGLVKTDWSNAPFRAKFHHFRARACKWNGSVSINQCASNVHANWWTSSIYKQLSYAQKSQINWVKKNYMIYDYCTDTKRFNGQIPPECSKPQL</sequence>
<dbReference type="PIRSF" id="PIRSF005604">
    <property type="entry name" value="XET"/>
    <property type="match status" value="1"/>
</dbReference>
<dbReference type="PANTHER" id="PTHR31062">
    <property type="entry name" value="XYLOGLUCAN ENDOTRANSGLUCOSYLASE/HYDROLASE PROTEIN 8-RELATED"/>
    <property type="match status" value="1"/>
</dbReference>
<evidence type="ECO:0000256" key="9">
    <source>
        <dbReference type="ARBA" id="ARBA00023211"/>
    </source>
</evidence>
<dbReference type="InterPro" id="IPR044791">
    <property type="entry name" value="Beta-glucanase/XTH"/>
</dbReference>
<protein>
    <recommendedName>
        <fullName evidence="14">Xyloglucan endotransglucosylase/hydrolase</fullName>
        <ecNumber evidence="14">2.4.1.207</ecNumber>
    </recommendedName>
</protein>
<keyword evidence="14" id="KW-0961">Cell wall biogenesis/degradation</keyword>
<evidence type="ECO:0000313" key="17">
    <source>
        <dbReference type="Proteomes" id="UP001497480"/>
    </source>
</evidence>
<keyword evidence="8" id="KW-0325">Glycoprotein</keyword>
<name>A0AAV1YA86_LUPLU</name>
<keyword evidence="17" id="KW-1185">Reference proteome</keyword>
<dbReference type="Gene3D" id="2.60.120.200">
    <property type="match status" value="1"/>
</dbReference>
<dbReference type="EMBL" id="CAXHTB010000023">
    <property type="protein sequence ID" value="CAL0330922.1"/>
    <property type="molecule type" value="Genomic_DNA"/>
</dbReference>
<evidence type="ECO:0000256" key="7">
    <source>
        <dbReference type="ARBA" id="ARBA00023157"/>
    </source>
</evidence>
<dbReference type="SUPFAM" id="SSF49899">
    <property type="entry name" value="Concanavalin A-like lectins/glucanases"/>
    <property type="match status" value="1"/>
</dbReference>
<evidence type="ECO:0000256" key="2">
    <source>
        <dbReference type="ARBA" id="ARBA00022523"/>
    </source>
</evidence>
<evidence type="ECO:0000256" key="12">
    <source>
        <dbReference type="PIRSR" id="PIRSR005604-1"/>
    </source>
</evidence>
<dbReference type="InterPro" id="IPR016455">
    <property type="entry name" value="XTH"/>
</dbReference>
<feature type="domain" description="GH16" evidence="15">
    <location>
        <begin position="10"/>
        <end position="213"/>
    </location>
</feature>
<dbReference type="InterPro" id="IPR008263">
    <property type="entry name" value="GH16_AS"/>
</dbReference>
<feature type="active site" description="Proton donor" evidence="12">
    <location>
        <position position="103"/>
    </location>
</feature>
<evidence type="ECO:0000256" key="8">
    <source>
        <dbReference type="ARBA" id="ARBA00023180"/>
    </source>
</evidence>
<dbReference type="Pfam" id="PF06955">
    <property type="entry name" value="XET_C"/>
    <property type="match status" value="1"/>
</dbReference>
<comment type="subcellular location">
    <subcellularLocation>
        <location evidence="14">Secreted</location>
        <location evidence="14">Cell wall</location>
    </subcellularLocation>
    <subcellularLocation>
        <location evidence="14">Secreted</location>
        <location evidence="14">Extracellular space</location>
        <location evidence="14">Apoplast</location>
    </subcellularLocation>
</comment>
<organism evidence="16 17">
    <name type="scientific">Lupinus luteus</name>
    <name type="common">European yellow lupine</name>
    <dbReference type="NCBI Taxonomy" id="3873"/>
    <lineage>
        <taxon>Eukaryota</taxon>
        <taxon>Viridiplantae</taxon>
        <taxon>Streptophyta</taxon>
        <taxon>Embryophyta</taxon>
        <taxon>Tracheophyta</taxon>
        <taxon>Spermatophyta</taxon>
        <taxon>Magnoliopsida</taxon>
        <taxon>eudicotyledons</taxon>
        <taxon>Gunneridae</taxon>
        <taxon>Pentapetalae</taxon>
        <taxon>rosids</taxon>
        <taxon>fabids</taxon>
        <taxon>Fabales</taxon>
        <taxon>Fabaceae</taxon>
        <taxon>Papilionoideae</taxon>
        <taxon>50 kb inversion clade</taxon>
        <taxon>genistoids sensu lato</taxon>
        <taxon>core genistoids</taxon>
        <taxon>Genisteae</taxon>
        <taxon>Lupinus</taxon>
    </lineage>
</organism>
<evidence type="ECO:0000256" key="14">
    <source>
        <dbReference type="RuleBase" id="RU361120"/>
    </source>
</evidence>
<keyword evidence="10 14" id="KW-0326">Glycosidase</keyword>
<evidence type="ECO:0000256" key="13">
    <source>
        <dbReference type="PIRSR" id="PIRSR005604-2"/>
    </source>
</evidence>
<evidence type="ECO:0000256" key="11">
    <source>
        <dbReference type="ARBA" id="ARBA00058567"/>
    </source>
</evidence>
<evidence type="ECO:0000259" key="15">
    <source>
        <dbReference type="PROSITE" id="PS51762"/>
    </source>
</evidence>
<keyword evidence="1 14" id="KW-0134">Cell wall</keyword>
<evidence type="ECO:0000256" key="3">
    <source>
        <dbReference type="ARBA" id="ARBA00022525"/>
    </source>
</evidence>